<sequence length="308" mass="33986">MSYKAKLLFNSLLVFASISHVHASDEPVNVDSVGSYSYFSFGMESVSYEERLKDSVSAFGREIPFSIVTDGQVSSPTIRTGGLYHVTDTFDFSMDSSATFAPTADDEIWIMNIDLPEMNISGTNDVQKNDFTFTDATTTGLIQFKYTEHLRFAAGAEFAMHTFKRSNITSLSQLVTVDASYTEEVVANINLLTGLVYESGALVNSENMFSAKALIGLPVWTDVLNSVNSDVSFNETGGYNFLTEARYTFKFKKGFNLGFFATYRLTERELQTKTLVTDMDGSDIKRKVSIPAATTSAFALGLSVAWDL</sequence>
<gene>
    <name evidence="2" type="ORF">RT723_08960</name>
</gene>
<keyword evidence="1" id="KW-0732">Signal</keyword>
<comment type="caution">
    <text evidence="2">The sequence shown here is derived from an EMBL/GenBank/DDBJ whole genome shotgun (WGS) entry which is preliminary data.</text>
</comment>
<reference evidence="2 3" key="1">
    <citation type="submission" date="2023-10" db="EMBL/GenBank/DDBJ databases">
        <title>Psychrosphaera aquimaarina strain SW33 isolated from seawater.</title>
        <authorList>
            <person name="Bayburt H."/>
            <person name="Kim J.M."/>
            <person name="Choi B.J."/>
            <person name="Jeon C.O."/>
        </authorList>
    </citation>
    <scope>NUCLEOTIDE SEQUENCE [LARGE SCALE GENOMIC DNA]</scope>
    <source>
        <strain evidence="2 3">KCTC 52743</strain>
    </source>
</reference>
<evidence type="ECO:0000313" key="3">
    <source>
        <dbReference type="Proteomes" id="UP001257914"/>
    </source>
</evidence>
<evidence type="ECO:0000313" key="2">
    <source>
        <dbReference type="EMBL" id="MDU0113123.1"/>
    </source>
</evidence>
<protein>
    <submittedName>
        <fullName evidence="2">Uncharacterized protein</fullName>
    </submittedName>
</protein>
<dbReference type="RefSeq" id="WP_315946732.1">
    <property type="nucleotide sequence ID" value="NZ_JAWCUA010000007.1"/>
</dbReference>
<feature type="signal peptide" evidence="1">
    <location>
        <begin position="1"/>
        <end position="23"/>
    </location>
</feature>
<dbReference type="Proteomes" id="UP001257914">
    <property type="component" value="Unassembled WGS sequence"/>
</dbReference>
<evidence type="ECO:0000256" key="1">
    <source>
        <dbReference type="SAM" id="SignalP"/>
    </source>
</evidence>
<organism evidence="2 3">
    <name type="scientific">Psychrosphaera aquimarina</name>
    <dbReference type="NCBI Taxonomy" id="2044854"/>
    <lineage>
        <taxon>Bacteria</taxon>
        <taxon>Pseudomonadati</taxon>
        <taxon>Pseudomonadota</taxon>
        <taxon>Gammaproteobacteria</taxon>
        <taxon>Alteromonadales</taxon>
        <taxon>Pseudoalteromonadaceae</taxon>
        <taxon>Psychrosphaera</taxon>
    </lineage>
</organism>
<feature type="chain" id="PRO_5046274932" evidence="1">
    <location>
        <begin position="24"/>
        <end position="308"/>
    </location>
</feature>
<accession>A0ABU3R1F8</accession>
<proteinExistence type="predicted"/>
<keyword evidence="3" id="KW-1185">Reference proteome</keyword>
<name>A0ABU3R1F8_9GAMM</name>
<dbReference type="EMBL" id="JAWCUA010000007">
    <property type="protein sequence ID" value="MDU0113123.1"/>
    <property type="molecule type" value="Genomic_DNA"/>
</dbReference>